<dbReference type="InterPro" id="IPR001650">
    <property type="entry name" value="Helicase_C-like"/>
</dbReference>
<dbReference type="KEGG" id="bpg:Bathy16g00460"/>
<dbReference type="PROSITE" id="PS51194">
    <property type="entry name" value="HELICASE_CTER"/>
    <property type="match status" value="1"/>
</dbReference>
<keyword evidence="18" id="KW-1185">Reference proteome</keyword>
<dbReference type="AlphaFoldDB" id="K8F670"/>
<dbReference type="SUPFAM" id="SSF51045">
    <property type="entry name" value="WW domain"/>
    <property type="match status" value="1"/>
</dbReference>
<feature type="region of interest" description="Disordered" evidence="13">
    <location>
        <begin position="505"/>
        <end position="535"/>
    </location>
</feature>
<organism evidence="17 18">
    <name type="scientific">Bathycoccus prasinos</name>
    <dbReference type="NCBI Taxonomy" id="41875"/>
    <lineage>
        <taxon>Eukaryota</taxon>
        <taxon>Viridiplantae</taxon>
        <taxon>Chlorophyta</taxon>
        <taxon>Mamiellophyceae</taxon>
        <taxon>Mamiellales</taxon>
        <taxon>Bathycoccaceae</taxon>
        <taxon>Bathycoccus</taxon>
    </lineage>
</organism>
<dbReference type="FunFam" id="3.40.50.300:FF:000008">
    <property type="entry name" value="ATP-dependent RNA helicase RhlB"/>
    <property type="match status" value="1"/>
</dbReference>
<dbReference type="Pfam" id="PF00397">
    <property type="entry name" value="WW"/>
    <property type="match status" value="1"/>
</dbReference>
<dbReference type="OrthoDB" id="196131at2759"/>
<evidence type="ECO:0000256" key="12">
    <source>
        <dbReference type="RuleBase" id="RU000492"/>
    </source>
</evidence>
<dbReference type="PROSITE" id="PS01159">
    <property type="entry name" value="WW_DOMAIN_1"/>
    <property type="match status" value="1"/>
</dbReference>
<keyword evidence="10" id="KW-0539">Nucleus</keyword>
<dbReference type="SUPFAM" id="SSF52540">
    <property type="entry name" value="P-loop containing nucleoside triphosphate hydrolases"/>
    <property type="match status" value="1"/>
</dbReference>
<dbReference type="InterPro" id="IPR036020">
    <property type="entry name" value="WW_dom_sf"/>
</dbReference>
<dbReference type="eggNOG" id="KOG0331">
    <property type="taxonomic scope" value="Eukaryota"/>
</dbReference>
<dbReference type="SMART" id="SM00490">
    <property type="entry name" value="HELICc"/>
    <property type="match status" value="1"/>
</dbReference>
<dbReference type="InterPro" id="IPR001202">
    <property type="entry name" value="WW_dom"/>
</dbReference>
<dbReference type="PROSITE" id="PS50020">
    <property type="entry name" value="WW_DOMAIN_2"/>
    <property type="match status" value="1"/>
</dbReference>
<dbReference type="GO" id="GO:0016787">
    <property type="term" value="F:hydrolase activity"/>
    <property type="evidence" value="ECO:0007669"/>
    <property type="project" value="UniProtKB-KW"/>
</dbReference>
<dbReference type="InterPro" id="IPR011545">
    <property type="entry name" value="DEAD/DEAH_box_helicase_dom"/>
</dbReference>
<evidence type="ECO:0000313" key="18">
    <source>
        <dbReference type="Proteomes" id="UP000198341"/>
    </source>
</evidence>
<comment type="similarity">
    <text evidence="2">Belongs to the DEAD box helicase family. DDX5/DBP2 subfamily.</text>
</comment>
<evidence type="ECO:0000313" key="17">
    <source>
        <dbReference type="EMBL" id="CCO20310.1"/>
    </source>
</evidence>
<evidence type="ECO:0000259" key="15">
    <source>
        <dbReference type="PROSITE" id="PS51192"/>
    </source>
</evidence>
<evidence type="ECO:0000256" key="11">
    <source>
        <dbReference type="ARBA" id="ARBA00037449"/>
    </source>
</evidence>
<dbReference type="InterPro" id="IPR000629">
    <property type="entry name" value="RNA-helicase_DEAD-box_CS"/>
</dbReference>
<dbReference type="InterPro" id="IPR027417">
    <property type="entry name" value="P-loop_NTPase"/>
</dbReference>
<dbReference type="InterPro" id="IPR014001">
    <property type="entry name" value="Helicase_ATP-bd"/>
</dbReference>
<dbReference type="CDD" id="cd00201">
    <property type="entry name" value="WW"/>
    <property type="match status" value="1"/>
</dbReference>
<proteinExistence type="inferred from homology"/>
<feature type="domain" description="Helicase ATP-binding" evidence="15">
    <location>
        <begin position="160"/>
        <end position="335"/>
    </location>
</feature>
<dbReference type="RefSeq" id="XP_007508693.1">
    <property type="nucleotide sequence ID" value="XM_007508631.1"/>
</dbReference>
<comment type="function">
    <text evidence="11">ATP-dependent RNA helicase required for 60S ribosomal subunit synthesis. Involved in efficient pre-rRNA processing, predominantly at site A3, which is necessary for the normal formation of 25S and 5.8S rRNAs.</text>
</comment>
<dbReference type="Pfam" id="PF00271">
    <property type="entry name" value="Helicase_C"/>
    <property type="match status" value="1"/>
</dbReference>
<dbReference type="InterPro" id="IPR044742">
    <property type="entry name" value="DEAD/DEAH_RhlB"/>
</dbReference>
<dbReference type="PROSITE" id="PS51192">
    <property type="entry name" value="HELICASE_ATP_BIND_1"/>
    <property type="match status" value="1"/>
</dbReference>
<dbReference type="EMBL" id="FO082263">
    <property type="protein sequence ID" value="CCO20310.1"/>
    <property type="molecule type" value="Genomic_DNA"/>
</dbReference>
<keyword evidence="6 12" id="KW-0547">Nucleotide-binding</keyword>
<evidence type="ECO:0000256" key="7">
    <source>
        <dbReference type="ARBA" id="ARBA00022801"/>
    </source>
</evidence>
<dbReference type="GO" id="GO:0003724">
    <property type="term" value="F:RNA helicase activity"/>
    <property type="evidence" value="ECO:0007669"/>
    <property type="project" value="UniProtKB-EC"/>
</dbReference>
<feature type="compositionally biased region" description="Gly residues" evidence="13">
    <location>
        <begin position="510"/>
        <end position="535"/>
    </location>
</feature>
<feature type="domain" description="WW" evidence="14">
    <location>
        <begin position="9"/>
        <end position="41"/>
    </location>
</feature>
<evidence type="ECO:0000256" key="4">
    <source>
        <dbReference type="ARBA" id="ARBA00022517"/>
    </source>
</evidence>
<dbReference type="Proteomes" id="UP000198341">
    <property type="component" value="Chromosome 16"/>
</dbReference>
<dbReference type="EC" id="3.6.4.13" evidence="3"/>
<keyword evidence="7 12" id="KW-0378">Hydrolase</keyword>
<dbReference type="GO" id="GO:0003676">
    <property type="term" value="F:nucleic acid binding"/>
    <property type="evidence" value="ECO:0007669"/>
    <property type="project" value="InterPro"/>
</dbReference>
<dbReference type="PROSITE" id="PS00039">
    <property type="entry name" value="DEAD_ATP_HELICASE"/>
    <property type="match status" value="1"/>
</dbReference>
<evidence type="ECO:0000256" key="1">
    <source>
        <dbReference type="ARBA" id="ARBA00004604"/>
    </source>
</evidence>
<reference evidence="17 18" key="1">
    <citation type="submission" date="2011-10" db="EMBL/GenBank/DDBJ databases">
        <authorList>
            <person name="Genoscope - CEA"/>
        </authorList>
    </citation>
    <scope>NUCLEOTIDE SEQUENCE [LARGE SCALE GENOMIC DNA]</scope>
    <source>
        <strain evidence="17 18">RCC 1105</strain>
    </source>
</reference>
<gene>
    <name evidence="17" type="ordered locus">Bathy16g00460</name>
</gene>
<evidence type="ECO:0000259" key="16">
    <source>
        <dbReference type="PROSITE" id="PS51194"/>
    </source>
</evidence>
<evidence type="ECO:0000256" key="2">
    <source>
        <dbReference type="ARBA" id="ARBA00009334"/>
    </source>
</evidence>
<evidence type="ECO:0000256" key="5">
    <source>
        <dbReference type="ARBA" id="ARBA00022552"/>
    </source>
</evidence>
<feature type="domain" description="Helicase C-terminal" evidence="16">
    <location>
        <begin position="364"/>
        <end position="508"/>
    </location>
</feature>
<keyword evidence="5" id="KW-0698">rRNA processing</keyword>
<dbReference type="GeneID" id="19011361"/>
<feature type="region of interest" description="Disordered" evidence="13">
    <location>
        <begin position="557"/>
        <end position="578"/>
    </location>
</feature>
<sequence length="607" mass="63714">MVVGTVSSAGLPPGWQEVHAEGQVYYWNTTTNATTYDRPTIESAAMMKAPDMSYLGTSGAHFDQFGADDSFGGLDYNAPPPDAYGKHQGLTIDNTFGSETQSGKEYRKMHEITVKAPRGVQVPDPMQDFDDGKGTWPRSLLDAVKRAGYEKPTAIQSQSWPIALSGHDIISVAKTGSGKTCGYLFPGFINIQKRGGRSQGGGPMAIVLAPTRELATQIQDEALKFGSAVACYSVVVYGGASKGYQLRSLRSRPQIVVATPGRLNDFLEMGAIDLRESSYVVLDEADRMLDMGFEPQIRKILQKVPSERQTLFFTATWPKAVIRVATAILTNPVQVNIGDTDQLVANKDITQKIEILGGFDKQKRLMDILNNPPCPQPLKALIFCSTKKMCDQLGRAVGGLAAVIHGDKDQRERDWVMNSFKSGKSPVLIATDVAARGLDVKECNLVINFDFPGQIEDYVHRIGRTGRAGAKGWAHSFLDPGEGNMARKLIPILRDANQDISPELEEQARRGGGSGKAPKGGNGWGGGRGGGRGRGGYGGRGGGGYGGGYGGGGPDRGGYGGGRSNPFSHGGGGGGYGGGGGGYGGGGGGYGGGGGGGGGYGGGPGGY</sequence>
<keyword evidence="4" id="KW-0690">Ribosome biogenesis</keyword>
<dbReference type="SMART" id="SM00487">
    <property type="entry name" value="DEXDc"/>
    <property type="match status" value="1"/>
</dbReference>
<dbReference type="Gene3D" id="3.40.50.300">
    <property type="entry name" value="P-loop containing nucleotide triphosphate hydrolases"/>
    <property type="match status" value="2"/>
</dbReference>
<keyword evidence="9 12" id="KW-0067">ATP-binding</keyword>
<evidence type="ECO:0000256" key="9">
    <source>
        <dbReference type="ARBA" id="ARBA00022840"/>
    </source>
</evidence>
<dbReference type="STRING" id="41875.K8F670"/>
<dbReference type="PANTHER" id="PTHR47958">
    <property type="entry name" value="ATP-DEPENDENT RNA HELICASE DBP3"/>
    <property type="match status" value="1"/>
</dbReference>
<evidence type="ECO:0000256" key="6">
    <source>
        <dbReference type="ARBA" id="ARBA00022741"/>
    </source>
</evidence>
<evidence type="ECO:0000256" key="3">
    <source>
        <dbReference type="ARBA" id="ARBA00012552"/>
    </source>
</evidence>
<accession>K8F670</accession>
<dbReference type="SMART" id="SM00456">
    <property type="entry name" value="WW"/>
    <property type="match status" value="1"/>
</dbReference>
<dbReference type="Pfam" id="PF00270">
    <property type="entry name" value="DEAD"/>
    <property type="match status" value="1"/>
</dbReference>
<dbReference type="Gene3D" id="2.20.70.10">
    <property type="match status" value="1"/>
</dbReference>
<comment type="subcellular location">
    <subcellularLocation>
        <location evidence="1">Nucleus</location>
        <location evidence="1">Nucleolus</location>
    </subcellularLocation>
</comment>
<dbReference type="CDD" id="cd00268">
    <property type="entry name" value="DEADc"/>
    <property type="match status" value="1"/>
</dbReference>
<dbReference type="CDD" id="cd18787">
    <property type="entry name" value="SF2_C_DEAD"/>
    <property type="match status" value="1"/>
</dbReference>
<dbReference type="GO" id="GO:0005524">
    <property type="term" value="F:ATP binding"/>
    <property type="evidence" value="ECO:0007669"/>
    <property type="project" value="UniProtKB-KW"/>
</dbReference>
<protein>
    <recommendedName>
        <fullName evidence="3">RNA helicase</fullName>
        <ecNumber evidence="3">3.6.4.13</ecNumber>
    </recommendedName>
</protein>
<evidence type="ECO:0000259" key="14">
    <source>
        <dbReference type="PROSITE" id="PS50020"/>
    </source>
</evidence>
<name>K8F670_9CHLO</name>
<evidence type="ECO:0000256" key="13">
    <source>
        <dbReference type="SAM" id="MobiDB-lite"/>
    </source>
</evidence>
<keyword evidence="8 12" id="KW-0347">Helicase</keyword>
<evidence type="ECO:0000256" key="8">
    <source>
        <dbReference type="ARBA" id="ARBA00022806"/>
    </source>
</evidence>
<evidence type="ECO:0000256" key="10">
    <source>
        <dbReference type="ARBA" id="ARBA00023242"/>
    </source>
</evidence>